<evidence type="ECO:0000313" key="6">
    <source>
        <dbReference type="EMBL" id="GGZ49648.1"/>
    </source>
</evidence>
<proteinExistence type="inferred from homology"/>
<accession>A0ABQ3BQD3</accession>
<feature type="coiled-coil region" evidence="4">
    <location>
        <begin position="210"/>
        <end position="244"/>
    </location>
</feature>
<comment type="similarity">
    <text evidence="2">Belongs to the bacterial solute-binding protein SsuA/TauA family.</text>
</comment>
<dbReference type="Proteomes" id="UP000615593">
    <property type="component" value="Unassembled WGS sequence"/>
</dbReference>
<dbReference type="Pfam" id="PF13379">
    <property type="entry name" value="NMT1_2"/>
    <property type="match status" value="1"/>
</dbReference>
<organism evidence="6 7">
    <name type="scientific">Mesonia mobilis</name>
    <dbReference type="NCBI Taxonomy" id="369791"/>
    <lineage>
        <taxon>Bacteria</taxon>
        <taxon>Pseudomonadati</taxon>
        <taxon>Bacteroidota</taxon>
        <taxon>Flavobacteriia</taxon>
        <taxon>Flavobacteriales</taxon>
        <taxon>Flavobacteriaceae</taxon>
        <taxon>Mesonia</taxon>
    </lineage>
</organism>
<feature type="domain" description="Ca3427-like PBP 2" evidence="5">
    <location>
        <begin position="87"/>
        <end position="179"/>
    </location>
</feature>
<gene>
    <name evidence="6" type="ORF">GCM10008088_08860</name>
</gene>
<evidence type="ECO:0000256" key="3">
    <source>
        <dbReference type="ARBA" id="ARBA00022729"/>
    </source>
</evidence>
<comment type="caution">
    <text evidence="6">The sequence shown here is derived from an EMBL/GenBank/DDBJ whole genome shotgun (WGS) entry which is preliminary data.</text>
</comment>
<dbReference type="SUPFAM" id="SSF53850">
    <property type="entry name" value="Periplasmic binding protein-like II"/>
    <property type="match status" value="1"/>
</dbReference>
<dbReference type="GeneID" id="94368551"/>
<evidence type="ECO:0000256" key="4">
    <source>
        <dbReference type="SAM" id="Coils"/>
    </source>
</evidence>
<keyword evidence="3" id="KW-0732">Signal</keyword>
<dbReference type="PANTHER" id="PTHR30024:SF47">
    <property type="entry name" value="TAURINE-BINDING PERIPLASMIC PROTEIN"/>
    <property type="match status" value="1"/>
</dbReference>
<evidence type="ECO:0000259" key="5">
    <source>
        <dbReference type="Pfam" id="PF22384"/>
    </source>
</evidence>
<reference evidence="7" key="1">
    <citation type="journal article" date="2019" name="Int. J. Syst. Evol. Microbiol.">
        <title>The Global Catalogue of Microorganisms (GCM) 10K type strain sequencing project: providing services to taxonomists for standard genome sequencing and annotation.</title>
        <authorList>
            <consortium name="The Broad Institute Genomics Platform"/>
            <consortium name="The Broad Institute Genome Sequencing Center for Infectious Disease"/>
            <person name="Wu L."/>
            <person name="Ma J."/>
        </authorList>
    </citation>
    <scope>NUCLEOTIDE SEQUENCE [LARGE SCALE GENOMIC DNA]</scope>
    <source>
        <strain evidence="7">KCTC 12708</strain>
    </source>
</reference>
<dbReference type="Gene3D" id="3.40.190.10">
    <property type="entry name" value="Periplasmic binding protein-like II"/>
    <property type="match status" value="2"/>
</dbReference>
<sequence length="283" mass="32270">MTKITVGGVPEHFNYPWHIAIREQLFEKEGIEVEWIDFYGGTGELSEALKNNEIDIAIMLTEGIVKEIIEGSNFKILQNYISSPLIWGIHVAANSQYKSISDLEHTKAAISRYGSGSHLLAYVNAKNQGWNTQELDFEVVNDLSGAIEALPNDDAQYFMWEHFTTKPLVDDGTFRRVGDCPSPWPCFVIASTEDYLNVNSSAIEKLLSVLNTITEDFKNIENLAEILAEEYQQKEEDIALWLEKTEWGQQQIKKETIEETQNQLFDLNLIEKKLPFKNFVANS</sequence>
<keyword evidence="7" id="KW-1185">Reference proteome</keyword>
<dbReference type="InterPro" id="IPR054364">
    <property type="entry name" value="Ca3427-like_PBP2"/>
</dbReference>
<name>A0ABQ3BQD3_9FLAO</name>
<comment type="subcellular location">
    <subcellularLocation>
        <location evidence="1">Periplasm</location>
    </subcellularLocation>
</comment>
<keyword evidence="4" id="KW-0175">Coiled coil</keyword>
<protein>
    <submittedName>
        <fullName evidence="6">ABC transporter substrate-binding protein</fullName>
    </submittedName>
</protein>
<dbReference type="CDD" id="cd13637">
    <property type="entry name" value="PBP2_Ca3427_like"/>
    <property type="match status" value="1"/>
</dbReference>
<evidence type="ECO:0000256" key="1">
    <source>
        <dbReference type="ARBA" id="ARBA00004418"/>
    </source>
</evidence>
<dbReference type="PANTHER" id="PTHR30024">
    <property type="entry name" value="ALIPHATIC SULFONATES-BINDING PROTEIN-RELATED"/>
    <property type="match status" value="1"/>
</dbReference>
<evidence type="ECO:0000313" key="7">
    <source>
        <dbReference type="Proteomes" id="UP000615593"/>
    </source>
</evidence>
<dbReference type="EMBL" id="BMWY01000002">
    <property type="protein sequence ID" value="GGZ49648.1"/>
    <property type="molecule type" value="Genomic_DNA"/>
</dbReference>
<dbReference type="Pfam" id="PF22384">
    <property type="entry name" value="PBP2_Ca3427_like"/>
    <property type="match status" value="1"/>
</dbReference>
<evidence type="ECO:0000256" key="2">
    <source>
        <dbReference type="ARBA" id="ARBA00010742"/>
    </source>
</evidence>
<dbReference type="RefSeq" id="WP_027883925.1">
    <property type="nucleotide sequence ID" value="NZ_BMWY01000002.1"/>
</dbReference>